<proteinExistence type="predicted"/>
<reference evidence="2 3" key="1">
    <citation type="submission" date="2021-05" db="EMBL/GenBank/DDBJ databases">
        <title>Complete genome of Nocardioides aquaticus KCTC 9944T isolated from meromictic and hypersaline Ekho Lake, Antarctica.</title>
        <authorList>
            <person name="Hwang K."/>
            <person name="Kim K.M."/>
            <person name="Choe H."/>
        </authorList>
    </citation>
    <scope>NUCLEOTIDE SEQUENCE [LARGE SCALE GENOMIC DNA]</scope>
    <source>
        <strain evidence="2 3">KCTC 9944</strain>
    </source>
</reference>
<keyword evidence="3" id="KW-1185">Reference proteome</keyword>
<feature type="region of interest" description="Disordered" evidence="1">
    <location>
        <begin position="16"/>
        <end position="43"/>
    </location>
</feature>
<organism evidence="2 3">
    <name type="scientific">Nocardioides aquaticus</name>
    <dbReference type="NCBI Taxonomy" id="160826"/>
    <lineage>
        <taxon>Bacteria</taxon>
        <taxon>Bacillati</taxon>
        <taxon>Actinomycetota</taxon>
        <taxon>Actinomycetes</taxon>
        <taxon>Propionibacteriales</taxon>
        <taxon>Nocardioidaceae</taxon>
        <taxon>Nocardioides</taxon>
    </lineage>
</organism>
<name>A0ABX8EJV8_9ACTN</name>
<dbReference type="EMBL" id="CP075371">
    <property type="protein sequence ID" value="QVT80539.1"/>
    <property type="molecule type" value="Genomic_DNA"/>
</dbReference>
<gene>
    <name evidence="2" type="ORF">ENKNEFLB_02938</name>
</gene>
<evidence type="ECO:0000256" key="1">
    <source>
        <dbReference type="SAM" id="MobiDB-lite"/>
    </source>
</evidence>
<dbReference type="Proteomes" id="UP000679307">
    <property type="component" value="Chromosome"/>
</dbReference>
<protein>
    <submittedName>
        <fullName evidence="2">Uncharacterized protein</fullName>
    </submittedName>
</protein>
<sequence length="310" mass="32565">MALLVALTGAWSPGCAVTGGTDGREPAPSRQIRSSGAPAPDGCLDTAEATRESIDGTPLWARFCPGPEGRTAPAEVPSDALTTHAEDLTVLTELAERDLPASARCGRFFGRTYRVQIGYADGGVTTVVGHTDQDCAAQVPTSGTWVGGPDALGVYGTLMAAFGRQHADQLEDATSGLPLVCPENPRRPDSVDVDGPSASLDTGYLLGRRAPMVMPLPAVRGILCTWPRGAEDDEPSVRDLTVEEAERARIGLHAITGGMVDCAGSPDPTYTAVVEDRTGTRRAVTIIDSECSTIIRSDRGYGLGFAWLDR</sequence>
<evidence type="ECO:0000313" key="3">
    <source>
        <dbReference type="Proteomes" id="UP000679307"/>
    </source>
</evidence>
<evidence type="ECO:0000313" key="2">
    <source>
        <dbReference type="EMBL" id="QVT80539.1"/>
    </source>
</evidence>
<accession>A0ABX8EJV8</accession>